<dbReference type="InterPro" id="IPR015943">
    <property type="entry name" value="WD40/YVTN_repeat-like_dom_sf"/>
</dbReference>
<feature type="domain" description="FlgD/Vpr Ig-like" evidence="2">
    <location>
        <begin position="464"/>
        <end position="516"/>
    </location>
</feature>
<dbReference type="InterPro" id="IPR025965">
    <property type="entry name" value="FlgD/Vpr_Ig-like"/>
</dbReference>
<gene>
    <name evidence="3" type="ORF">SAMN06265219_101121</name>
</gene>
<feature type="signal peptide" evidence="1">
    <location>
        <begin position="1"/>
        <end position="18"/>
    </location>
</feature>
<dbReference type="Gene3D" id="2.130.10.10">
    <property type="entry name" value="YVTN repeat-like/Quinoprotein amine dehydrogenase"/>
    <property type="match status" value="1"/>
</dbReference>
<sequence length="529" mass="58857">MRKVLFLLFVFISSGVYAQVIGPVDEQFNTIRQNGVSTIAAFGDTVWVSPQLNRNIGNSFEWYTPENADSVTGDGIGRVYSLALGQDTVLAGLGYTSETESGPLPYGFGYYKSVDGGQNWEFEPLLLDPRGEGDTTFVYGGQTYDRIRIAAGEQSPPYDVSFKNDVILSANWASGLLRSRDFGDNWERVILPPSDLEQLTPQGNDYYWTDCTDRDGDNNCIQSNNKYDPVYDDNLKGFGLLIDSQDRVWFGSAGGINISENALTAPTDSIVWQHISYDGSSDGLLGNWIITIREEPGSDRIWMTNWIQNTPQKEGIVYTDDDGESFTQMLIGERINDIGFKDGYVFAAGDDGMFVSSDVGDTWIKLPRLESPNTFIKSSAFYYSVASTPDRLWIGTSDGIASIECCSQNQQFDNWQITRVNYPLKGGNVHVPDGRNTNTYAYPNPFSASVYDVVRMKFEVKKQGNVRVRIFDFGMNLVREVENDSFGPGTYEAVWDGYDGQGRKVANGAYIYIVETAGKELSGKILVVD</sequence>
<dbReference type="EMBL" id="FXTP01000001">
    <property type="protein sequence ID" value="SMO33993.1"/>
    <property type="molecule type" value="Genomic_DNA"/>
</dbReference>
<evidence type="ECO:0000256" key="1">
    <source>
        <dbReference type="SAM" id="SignalP"/>
    </source>
</evidence>
<evidence type="ECO:0000259" key="2">
    <source>
        <dbReference type="Pfam" id="PF13860"/>
    </source>
</evidence>
<keyword evidence="1" id="KW-0732">Signal</keyword>
<dbReference type="RefSeq" id="WP_142452651.1">
    <property type="nucleotide sequence ID" value="NZ_FXTP01000001.1"/>
</dbReference>
<dbReference type="Gene3D" id="2.60.40.4070">
    <property type="match status" value="1"/>
</dbReference>
<proteinExistence type="predicted"/>
<dbReference type="SUPFAM" id="SSF110296">
    <property type="entry name" value="Oligoxyloglucan reducing end-specific cellobiohydrolase"/>
    <property type="match status" value="1"/>
</dbReference>
<protein>
    <submittedName>
        <fullName evidence="3">Predicted secreted protein</fullName>
    </submittedName>
</protein>
<evidence type="ECO:0000313" key="3">
    <source>
        <dbReference type="EMBL" id="SMO33993.1"/>
    </source>
</evidence>
<dbReference type="OrthoDB" id="9813742at2"/>
<name>A0A521AGU2_9BACT</name>
<dbReference type="Proteomes" id="UP000317557">
    <property type="component" value="Unassembled WGS sequence"/>
</dbReference>
<keyword evidence="4" id="KW-1185">Reference proteome</keyword>
<reference evidence="3 4" key="1">
    <citation type="submission" date="2017-05" db="EMBL/GenBank/DDBJ databases">
        <authorList>
            <person name="Varghese N."/>
            <person name="Submissions S."/>
        </authorList>
    </citation>
    <scope>NUCLEOTIDE SEQUENCE [LARGE SCALE GENOMIC DNA]</scope>
    <source>
        <strain evidence="3 4">DSM 21985</strain>
    </source>
</reference>
<accession>A0A521AGU2</accession>
<feature type="chain" id="PRO_5022030980" evidence="1">
    <location>
        <begin position="19"/>
        <end position="529"/>
    </location>
</feature>
<dbReference type="AlphaFoldDB" id="A0A521AGU2"/>
<organism evidence="3 4">
    <name type="scientific">Gracilimonas mengyeensis</name>
    <dbReference type="NCBI Taxonomy" id="1302730"/>
    <lineage>
        <taxon>Bacteria</taxon>
        <taxon>Pseudomonadati</taxon>
        <taxon>Balneolota</taxon>
        <taxon>Balneolia</taxon>
        <taxon>Balneolales</taxon>
        <taxon>Balneolaceae</taxon>
        <taxon>Gracilimonas</taxon>
    </lineage>
</organism>
<evidence type="ECO:0000313" key="4">
    <source>
        <dbReference type="Proteomes" id="UP000317557"/>
    </source>
</evidence>
<dbReference type="Pfam" id="PF13860">
    <property type="entry name" value="FlgD_ig"/>
    <property type="match status" value="1"/>
</dbReference>